<gene>
    <name evidence="2" type="ORF">CANCADRAFT_44983</name>
</gene>
<dbReference type="OrthoDB" id="3596986at2759"/>
<name>A0A1E4TI22_9ASCO</name>
<feature type="compositionally biased region" description="Basic residues" evidence="1">
    <location>
        <begin position="107"/>
        <end position="126"/>
    </location>
</feature>
<feature type="region of interest" description="Disordered" evidence="1">
    <location>
        <begin position="1"/>
        <end position="134"/>
    </location>
</feature>
<organism evidence="2 3">
    <name type="scientific">Tortispora caseinolytica NRRL Y-17796</name>
    <dbReference type="NCBI Taxonomy" id="767744"/>
    <lineage>
        <taxon>Eukaryota</taxon>
        <taxon>Fungi</taxon>
        <taxon>Dikarya</taxon>
        <taxon>Ascomycota</taxon>
        <taxon>Saccharomycotina</taxon>
        <taxon>Trigonopsidomycetes</taxon>
        <taxon>Trigonopsidales</taxon>
        <taxon>Trigonopsidaceae</taxon>
        <taxon>Tortispora</taxon>
    </lineage>
</organism>
<dbReference type="EMBL" id="KV453842">
    <property type="protein sequence ID" value="ODV91393.1"/>
    <property type="molecule type" value="Genomic_DNA"/>
</dbReference>
<evidence type="ECO:0000256" key="1">
    <source>
        <dbReference type="SAM" id="MobiDB-lite"/>
    </source>
</evidence>
<evidence type="ECO:0000313" key="3">
    <source>
        <dbReference type="Proteomes" id="UP000095023"/>
    </source>
</evidence>
<reference evidence="3" key="1">
    <citation type="submission" date="2016-02" db="EMBL/GenBank/DDBJ databases">
        <title>Comparative genomics of biotechnologically important yeasts.</title>
        <authorList>
            <consortium name="DOE Joint Genome Institute"/>
            <person name="Riley R."/>
            <person name="Haridas S."/>
            <person name="Wolfe K.H."/>
            <person name="Lopes M.R."/>
            <person name="Hittinger C.T."/>
            <person name="Goker M."/>
            <person name="Salamov A."/>
            <person name="Wisecaver J."/>
            <person name="Long T.M."/>
            <person name="Aerts A.L."/>
            <person name="Barry K."/>
            <person name="Choi C."/>
            <person name="Clum A."/>
            <person name="Coughlan A.Y."/>
            <person name="Deshpande S."/>
            <person name="Douglass A.P."/>
            <person name="Hanson S.J."/>
            <person name="Klenk H.-P."/>
            <person name="Labutti K."/>
            <person name="Lapidus A."/>
            <person name="Lindquist E."/>
            <person name="Lipzen A."/>
            <person name="Meier-Kolthoff J.P."/>
            <person name="Ohm R.A."/>
            <person name="Otillar R.P."/>
            <person name="Pangilinan J."/>
            <person name="Peng Y."/>
            <person name="Rokas A."/>
            <person name="Rosa C.A."/>
            <person name="Scheuner C."/>
            <person name="Sibirny A.A."/>
            <person name="Slot J.C."/>
            <person name="Stielow J.B."/>
            <person name="Sun H."/>
            <person name="Kurtzman C.P."/>
            <person name="Blackwell M."/>
            <person name="Jeffries T.W."/>
            <person name="Grigoriev I.V."/>
        </authorList>
    </citation>
    <scope>NUCLEOTIDE SEQUENCE [LARGE SCALE GENOMIC DNA]</scope>
    <source>
        <strain evidence="3">NRRL Y-17796</strain>
    </source>
</reference>
<feature type="region of interest" description="Disordered" evidence="1">
    <location>
        <begin position="280"/>
        <end position="300"/>
    </location>
</feature>
<dbReference type="AlphaFoldDB" id="A0A1E4TI22"/>
<dbReference type="SUPFAM" id="SSF69848">
    <property type="entry name" value="LCCL domain"/>
    <property type="match status" value="1"/>
</dbReference>
<dbReference type="Pfam" id="PF08642">
    <property type="entry name" value="Rxt3"/>
    <property type="match status" value="1"/>
</dbReference>
<dbReference type="InterPro" id="IPR013951">
    <property type="entry name" value="Rxt3"/>
</dbReference>
<proteinExistence type="predicted"/>
<accession>A0A1E4TI22</accession>
<dbReference type="Proteomes" id="UP000095023">
    <property type="component" value="Unassembled WGS sequence"/>
</dbReference>
<keyword evidence="3" id="KW-1185">Reference proteome</keyword>
<dbReference type="Gene3D" id="2.170.130.20">
    <property type="entry name" value="LCCL-like domain"/>
    <property type="match status" value="1"/>
</dbReference>
<feature type="compositionally biased region" description="Basic residues" evidence="1">
    <location>
        <begin position="83"/>
        <end position="100"/>
    </location>
</feature>
<protein>
    <recommendedName>
        <fullName evidence="4">Rxt3-domain-containing protein</fullName>
    </recommendedName>
</protein>
<evidence type="ECO:0008006" key="4">
    <source>
        <dbReference type="Google" id="ProtNLM"/>
    </source>
</evidence>
<evidence type="ECO:0000313" key="2">
    <source>
        <dbReference type="EMBL" id="ODV91393.1"/>
    </source>
</evidence>
<dbReference type="InterPro" id="IPR036609">
    <property type="entry name" value="LCCL_sf"/>
</dbReference>
<feature type="compositionally biased region" description="Basic and acidic residues" evidence="1">
    <location>
        <begin position="51"/>
        <end position="82"/>
    </location>
</feature>
<sequence length="387" mass="43217">MASIASLLSHNDEETPASSSEISEVVQPAADGAIPVPAASSTPGSVYDASASDRRRQVEAEPERAEEAVARVAKKHVDDNNKKLPHHHHHHHHHHHRHHHHDDSEHYRHHHHHHHHHHHWHGHRSHSPTYQPQPLARQQLHPHGQLHGTPGDGTELLEQDVSMNDSTLPAEEAVPETIPLKISVNNAAVFEAVKNMKQSRLGILIYTVRVTPSVFLPRYEGKENSIVEIHVPHKYLNGDSNPRLARREVWGTDIYTDDSDPVAAAIHAGFIAAVLPESSVSNSDEEADDAKGTADAPALPSGEAAGDVRIVLRILPRLERYRGCFRNGIRSRTWGTVHDGMSYCVEKVNVYPPGKFEGELRLRKQRLEQWVVSRDIANDNNVNASLI</sequence>